<dbReference type="RefSeq" id="WP_145327973.1">
    <property type="nucleotide sequence ID" value="NZ_VLKR01000010.1"/>
</dbReference>
<evidence type="ECO:0000313" key="1">
    <source>
        <dbReference type="EMBL" id="TWI20303.1"/>
    </source>
</evidence>
<protein>
    <submittedName>
        <fullName evidence="1">Uncharacterized protein</fullName>
    </submittedName>
</protein>
<dbReference type="AlphaFoldDB" id="A0A562MK81"/>
<comment type="caution">
    <text evidence="1">The sequence shown here is derived from an EMBL/GenBank/DDBJ whole genome shotgun (WGS) entry which is preliminary data.</text>
</comment>
<dbReference type="Proteomes" id="UP000315908">
    <property type="component" value="Unassembled WGS sequence"/>
</dbReference>
<proteinExistence type="predicted"/>
<accession>A0A562MK81</accession>
<sequence>MKNINITLYKFTEIKTEARQKALEQFRGINTDHNWWENEYDFFVGICSTMGIRTSPQEIFFRGFYSQGDGSCFSSRINVVAMLKAVERQEWKNHIPNLELDLIPCDIDRRVLALIENATIEVPTCTKTSHRYYCIQLDLEWRYYGNDNRNFSRIDSELLKLETWVMITLKKLNGYLYESLRDTYEHLTGDTAVQEAIEANEYHFTTEGIYADWIFDKAQ</sequence>
<organism evidence="1 2">
    <name type="scientific">Sphingobacterium siyangense</name>
    <dbReference type="NCBI Taxonomy" id="459529"/>
    <lineage>
        <taxon>Bacteria</taxon>
        <taxon>Pseudomonadati</taxon>
        <taxon>Bacteroidota</taxon>
        <taxon>Sphingobacteriia</taxon>
        <taxon>Sphingobacteriales</taxon>
        <taxon>Sphingobacteriaceae</taxon>
        <taxon>Sphingobacterium</taxon>
    </lineage>
</organism>
<dbReference type="EMBL" id="VLKR01000010">
    <property type="protein sequence ID" value="TWI20303.1"/>
    <property type="molecule type" value="Genomic_DNA"/>
</dbReference>
<gene>
    <name evidence="1" type="ORF">IQ31_02258</name>
</gene>
<evidence type="ECO:0000313" key="2">
    <source>
        <dbReference type="Proteomes" id="UP000315908"/>
    </source>
</evidence>
<reference evidence="1 2" key="1">
    <citation type="journal article" date="2015" name="Stand. Genomic Sci.">
        <title>Genomic Encyclopedia of Bacterial and Archaeal Type Strains, Phase III: the genomes of soil and plant-associated and newly described type strains.</title>
        <authorList>
            <person name="Whitman W.B."/>
            <person name="Woyke T."/>
            <person name="Klenk H.P."/>
            <person name="Zhou Y."/>
            <person name="Lilburn T.G."/>
            <person name="Beck B.J."/>
            <person name="De Vos P."/>
            <person name="Vandamme P."/>
            <person name="Eisen J.A."/>
            <person name="Garrity G."/>
            <person name="Hugenholtz P."/>
            <person name="Kyrpides N.C."/>
        </authorList>
    </citation>
    <scope>NUCLEOTIDE SEQUENCE [LARGE SCALE GENOMIC DNA]</scope>
    <source>
        <strain evidence="1 2">CGMCC 1.6855</strain>
    </source>
</reference>
<dbReference type="OrthoDB" id="791062at2"/>
<name>A0A562MK81_9SPHI</name>